<accession>A0A1H9LU00</accession>
<dbReference type="EMBL" id="FOGJ01000002">
    <property type="protein sequence ID" value="SER14729.1"/>
    <property type="molecule type" value="Genomic_DNA"/>
</dbReference>
<protein>
    <recommendedName>
        <fullName evidence="3">DUF1871 domain-containing protein</fullName>
    </recommendedName>
</protein>
<evidence type="ECO:0000313" key="1">
    <source>
        <dbReference type="EMBL" id="SER14729.1"/>
    </source>
</evidence>
<organism evidence="1 2">
    <name type="scientific">Butyrivibrio fibrisolvens</name>
    <dbReference type="NCBI Taxonomy" id="831"/>
    <lineage>
        <taxon>Bacteria</taxon>
        <taxon>Bacillati</taxon>
        <taxon>Bacillota</taxon>
        <taxon>Clostridia</taxon>
        <taxon>Lachnospirales</taxon>
        <taxon>Lachnospiraceae</taxon>
        <taxon>Butyrivibrio</taxon>
    </lineage>
</organism>
<dbReference type="OrthoDB" id="2665787at2"/>
<dbReference type="SUPFAM" id="SSF116922">
    <property type="entry name" value="YugE-like"/>
    <property type="match status" value="1"/>
</dbReference>
<dbReference type="Gene3D" id="1.10.340.20">
    <property type="entry name" value="Apc36109-like domain"/>
    <property type="match status" value="1"/>
</dbReference>
<proteinExistence type="predicted"/>
<sequence length="95" mass="10978">MRMEETVLTEHSLESVRDIINDWDPIGLFPMAPDDEYEDEIRQIYKYISDNADIGKKELATYISNTFIDLFGIDSFTASDIDCLYVAEQILNADF</sequence>
<reference evidence="1 2" key="1">
    <citation type="submission" date="2016-10" db="EMBL/GenBank/DDBJ databases">
        <authorList>
            <person name="de Groot N.N."/>
        </authorList>
    </citation>
    <scope>NUCLEOTIDE SEQUENCE [LARGE SCALE GENOMIC DNA]</scope>
    <source>
        <strain evidence="1 2">AR40</strain>
    </source>
</reference>
<dbReference type="RefSeq" id="WP_022759401.1">
    <property type="nucleotide sequence ID" value="NZ_FOGJ01000002.1"/>
</dbReference>
<name>A0A1H9LU00_BUTFI</name>
<evidence type="ECO:0000313" key="2">
    <source>
        <dbReference type="Proteomes" id="UP000182584"/>
    </source>
</evidence>
<dbReference type="InterPro" id="IPR023162">
    <property type="entry name" value="Apc36109-like_dom_sf"/>
</dbReference>
<gene>
    <name evidence="1" type="ORF">SAMN04487884_102185</name>
</gene>
<evidence type="ECO:0008006" key="3">
    <source>
        <dbReference type="Google" id="ProtNLM"/>
    </source>
</evidence>
<dbReference type="Proteomes" id="UP000182584">
    <property type="component" value="Unassembled WGS sequence"/>
</dbReference>
<dbReference type="AlphaFoldDB" id="A0A1H9LU00"/>